<dbReference type="PANTHER" id="PTHR30158">
    <property type="entry name" value="ACRA/E-RELATED COMPONENT OF DRUG EFFLUX TRANSPORTER"/>
    <property type="match status" value="1"/>
</dbReference>
<dbReference type="Gene3D" id="2.40.420.20">
    <property type="match status" value="1"/>
</dbReference>
<dbReference type="SUPFAM" id="SSF111369">
    <property type="entry name" value="HlyD-like secretion proteins"/>
    <property type="match status" value="1"/>
</dbReference>
<evidence type="ECO:0000259" key="4">
    <source>
        <dbReference type="Pfam" id="PF25876"/>
    </source>
</evidence>
<name>A0ABP9S1G6_9GAMM</name>
<comment type="caution">
    <text evidence="8">The sequence shown here is derived from an EMBL/GenBank/DDBJ whole genome shotgun (WGS) entry which is preliminary data.</text>
</comment>
<dbReference type="EMBL" id="BAABLF010000008">
    <property type="protein sequence ID" value="GAA5190231.1"/>
    <property type="molecule type" value="Genomic_DNA"/>
</dbReference>
<dbReference type="InterPro" id="IPR058625">
    <property type="entry name" value="MdtA-like_BSH"/>
</dbReference>
<dbReference type="Pfam" id="PF25917">
    <property type="entry name" value="BSH_RND"/>
    <property type="match status" value="1"/>
</dbReference>
<dbReference type="InterPro" id="IPR058627">
    <property type="entry name" value="MdtA-like_C"/>
</dbReference>
<dbReference type="Gene3D" id="2.40.30.170">
    <property type="match status" value="1"/>
</dbReference>
<dbReference type="Gene3D" id="2.40.50.100">
    <property type="match status" value="1"/>
</dbReference>
<sequence length="380" mass="42070">MHGIQYWSPVALLVLGLFGCGREPASAPAVPPSVQTLTVSERTVQPKAEFVGRTRAFEDVTLQPQISGQVLERHFNEGQTVSAGDLLFTIDPESYRSEVTQAEALLEQAIAARDVAVLNWERGRRLHPDGMISDNDMDELTARKLQSEAQVGQLQAALERAQLQLSYTQVKAPIDGRISVSLVATGDLVTPQTDLATLVQADPIYVFFQTSEREATRVRRMISNSDEEIDLSALPVAMVLPDGERFDQQGVIDFVDNRVDAATGTIAIRARFPNPNRFLVPGMYVNVELSSPNEEKRLLVPQSAVQEDQQGRYVMVVDKDNTVNKRIIELRDRFGIDWAVTRGLEPGEQIVVEGLQKIRPGAVVTPVAQEAQPFQSETQR</sequence>
<feature type="coiled-coil region" evidence="3">
    <location>
        <begin position="137"/>
        <end position="164"/>
    </location>
</feature>
<proteinExistence type="inferred from homology"/>
<dbReference type="InterPro" id="IPR006143">
    <property type="entry name" value="RND_pump_MFP"/>
</dbReference>
<keyword evidence="3" id="KW-0175">Coiled coil</keyword>
<dbReference type="NCBIfam" id="TIGR01730">
    <property type="entry name" value="RND_mfp"/>
    <property type="match status" value="1"/>
</dbReference>
<evidence type="ECO:0000313" key="8">
    <source>
        <dbReference type="EMBL" id="GAA5190231.1"/>
    </source>
</evidence>
<comment type="subcellular location">
    <subcellularLocation>
        <location evidence="1">Cell inner membrane</location>
        <topology evidence="1">Lipid-anchor</topology>
    </subcellularLocation>
</comment>
<dbReference type="Pfam" id="PF25944">
    <property type="entry name" value="Beta-barrel_RND"/>
    <property type="match status" value="1"/>
</dbReference>
<organism evidence="8 9">
    <name type="scientific">Ferrimonas gelatinilytica</name>
    <dbReference type="NCBI Taxonomy" id="1255257"/>
    <lineage>
        <taxon>Bacteria</taxon>
        <taxon>Pseudomonadati</taxon>
        <taxon>Pseudomonadota</taxon>
        <taxon>Gammaproteobacteria</taxon>
        <taxon>Alteromonadales</taxon>
        <taxon>Ferrimonadaceae</taxon>
        <taxon>Ferrimonas</taxon>
    </lineage>
</organism>
<keyword evidence="9" id="KW-1185">Reference proteome</keyword>
<protein>
    <submittedName>
        <fullName evidence="8">Multidrug efflux RND transporter periplasmic adaptor subunit VmeY</fullName>
    </submittedName>
</protein>
<accession>A0ABP9S1G6</accession>
<evidence type="ECO:0000256" key="1">
    <source>
        <dbReference type="ARBA" id="ARBA00004519"/>
    </source>
</evidence>
<feature type="domain" description="Multidrug resistance protein MdtA-like barrel-sandwich hybrid" evidence="5">
    <location>
        <begin position="59"/>
        <end position="196"/>
    </location>
</feature>
<reference evidence="9" key="1">
    <citation type="journal article" date="2019" name="Int. J. Syst. Evol. Microbiol.">
        <title>The Global Catalogue of Microorganisms (GCM) 10K type strain sequencing project: providing services to taxonomists for standard genome sequencing and annotation.</title>
        <authorList>
            <consortium name="The Broad Institute Genomics Platform"/>
            <consortium name="The Broad Institute Genome Sequencing Center for Infectious Disease"/>
            <person name="Wu L."/>
            <person name="Ma J."/>
        </authorList>
    </citation>
    <scope>NUCLEOTIDE SEQUENCE [LARGE SCALE GENOMIC DNA]</scope>
    <source>
        <strain evidence="9">JCM 18720</strain>
    </source>
</reference>
<feature type="domain" description="Multidrug resistance protein MdtA-like beta-barrel" evidence="6">
    <location>
        <begin position="203"/>
        <end position="290"/>
    </location>
</feature>
<evidence type="ECO:0000313" key="9">
    <source>
        <dbReference type="Proteomes" id="UP001501600"/>
    </source>
</evidence>
<gene>
    <name evidence="8" type="primary">vmeY_1</name>
    <name evidence="8" type="ORF">GCM10025772_14380</name>
</gene>
<dbReference type="Pfam" id="PF25876">
    <property type="entry name" value="HH_MFP_RND"/>
    <property type="match status" value="1"/>
</dbReference>
<evidence type="ECO:0000256" key="2">
    <source>
        <dbReference type="ARBA" id="ARBA00009477"/>
    </source>
</evidence>
<evidence type="ECO:0000256" key="3">
    <source>
        <dbReference type="SAM" id="Coils"/>
    </source>
</evidence>
<dbReference type="Gene3D" id="1.10.287.470">
    <property type="entry name" value="Helix hairpin bin"/>
    <property type="match status" value="1"/>
</dbReference>
<feature type="domain" description="Multidrug resistance protein MdtA-like alpha-helical hairpin" evidence="4">
    <location>
        <begin position="99"/>
        <end position="168"/>
    </location>
</feature>
<evidence type="ECO:0000259" key="5">
    <source>
        <dbReference type="Pfam" id="PF25917"/>
    </source>
</evidence>
<comment type="similarity">
    <text evidence="2">Belongs to the membrane fusion protein (MFP) (TC 8.A.1) family.</text>
</comment>
<dbReference type="InterPro" id="IPR058624">
    <property type="entry name" value="MdtA-like_HH"/>
</dbReference>
<evidence type="ECO:0000259" key="7">
    <source>
        <dbReference type="Pfam" id="PF25967"/>
    </source>
</evidence>
<dbReference type="InterPro" id="IPR058626">
    <property type="entry name" value="MdtA-like_b-barrel"/>
</dbReference>
<evidence type="ECO:0000259" key="6">
    <source>
        <dbReference type="Pfam" id="PF25944"/>
    </source>
</evidence>
<feature type="domain" description="Multidrug resistance protein MdtA-like C-terminal permuted SH3" evidence="7">
    <location>
        <begin position="298"/>
        <end position="357"/>
    </location>
</feature>
<dbReference type="Proteomes" id="UP001501600">
    <property type="component" value="Unassembled WGS sequence"/>
</dbReference>
<dbReference type="Pfam" id="PF25967">
    <property type="entry name" value="RND-MFP_C"/>
    <property type="match status" value="1"/>
</dbReference>